<dbReference type="Proteomes" id="UP000199497">
    <property type="component" value="Unassembled WGS sequence"/>
</dbReference>
<evidence type="ECO:0000313" key="2">
    <source>
        <dbReference type="EMBL" id="SDP74138.1"/>
    </source>
</evidence>
<evidence type="ECO:0000256" key="1">
    <source>
        <dbReference type="SAM" id="MobiDB-lite"/>
    </source>
</evidence>
<name>A0A1H0V7H5_9ACTN</name>
<feature type="region of interest" description="Disordered" evidence="1">
    <location>
        <begin position="1"/>
        <end position="31"/>
    </location>
</feature>
<dbReference type="EMBL" id="FNJR01000008">
    <property type="protein sequence ID" value="SDP74138.1"/>
    <property type="molecule type" value="Genomic_DNA"/>
</dbReference>
<gene>
    <name evidence="2" type="ORF">SAMN04487905_10845</name>
</gene>
<keyword evidence="3" id="KW-1185">Reference proteome</keyword>
<protein>
    <submittedName>
        <fullName evidence="2">Uncharacterized protein</fullName>
    </submittedName>
</protein>
<sequence length="123" mass="13551">MSLKRESTESVPEQTDDTALESGARTSQSCRCSEVTATTRPAAKQQLEGVAFPLGRAKRLLIVDRTSLIGETWRRFDLADLYIAARTPVVFTMSRANLLRVKETVDTAVSEFESRPESSGLAD</sequence>
<proteinExistence type="predicted"/>
<accession>A0A1H0V7H5</accession>
<evidence type="ECO:0000313" key="3">
    <source>
        <dbReference type="Proteomes" id="UP000199497"/>
    </source>
</evidence>
<reference evidence="3" key="1">
    <citation type="submission" date="2016-10" db="EMBL/GenBank/DDBJ databases">
        <authorList>
            <person name="Varghese N."/>
            <person name="Submissions S."/>
        </authorList>
    </citation>
    <scope>NUCLEOTIDE SEQUENCE [LARGE SCALE GENOMIC DNA]</scope>
    <source>
        <strain evidence="3">DSM 46732</strain>
    </source>
</reference>
<organism evidence="2 3">
    <name type="scientific">Actinopolyspora xinjiangensis</name>
    <dbReference type="NCBI Taxonomy" id="405564"/>
    <lineage>
        <taxon>Bacteria</taxon>
        <taxon>Bacillati</taxon>
        <taxon>Actinomycetota</taxon>
        <taxon>Actinomycetes</taxon>
        <taxon>Actinopolysporales</taxon>
        <taxon>Actinopolysporaceae</taxon>
        <taxon>Actinopolyspora</taxon>
    </lineage>
</organism>
<dbReference type="AlphaFoldDB" id="A0A1H0V7H5"/>